<gene>
    <name evidence="2" type="ORF">GJQ57_23670</name>
</gene>
<sequence>MALALSAKAGASVRATLSHHRARKHRHALRLSQPYANARSQSSGGVAIPSSRGVVSRALFPQLSSLARHLGGLIGRS</sequence>
<feature type="compositionally biased region" description="Basic residues" evidence="1">
    <location>
        <begin position="17"/>
        <end position="29"/>
    </location>
</feature>
<accession>A0A7X2HSA3</accession>
<dbReference type="EMBL" id="WJYN01000016">
    <property type="protein sequence ID" value="MRT01649.1"/>
    <property type="molecule type" value="Genomic_DNA"/>
</dbReference>
<dbReference type="Proteomes" id="UP000441032">
    <property type="component" value="Unassembled WGS sequence"/>
</dbReference>
<protein>
    <submittedName>
        <fullName evidence="2">Uncharacterized protein</fullName>
    </submittedName>
</protein>
<comment type="caution">
    <text evidence="2">The sequence shown here is derived from an EMBL/GenBank/DDBJ whole genome shotgun (WGS) entry which is preliminary data.</text>
</comment>
<evidence type="ECO:0000313" key="2">
    <source>
        <dbReference type="EMBL" id="MRT01649.1"/>
    </source>
</evidence>
<reference evidence="2 3" key="1">
    <citation type="submission" date="2019-11" db="EMBL/GenBank/DDBJ databases">
        <title>Phenotypic characterization of an OXA-22 and OXA-60 co-producing Ralstonia pickettii clinical strain.</title>
        <authorList>
            <person name="He F."/>
        </authorList>
    </citation>
    <scope>NUCLEOTIDE SEQUENCE [LARGE SCALE GENOMIC DNA]</scope>
    <source>
        <strain evidence="2 3">PSLESD1</strain>
    </source>
</reference>
<dbReference type="RefSeq" id="WP_154209176.1">
    <property type="nucleotide sequence ID" value="NZ_WJYN01000016.1"/>
</dbReference>
<proteinExistence type="predicted"/>
<feature type="compositionally biased region" description="Polar residues" evidence="1">
    <location>
        <begin position="34"/>
        <end position="44"/>
    </location>
</feature>
<organism evidence="2 3">
    <name type="scientific">Ralstonia pickettii</name>
    <name type="common">Burkholderia pickettii</name>
    <dbReference type="NCBI Taxonomy" id="329"/>
    <lineage>
        <taxon>Bacteria</taxon>
        <taxon>Pseudomonadati</taxon>
        <taxon>Pseudomonadota</taxon>
        <taxon>Betaproteobacteria</taxon>
        <taxon>Burkholderiales</taxon>
        <taxon>Burkholderiaceae</taxon>
        <taxon>Ralstonia</taxon>
    </lineage>
</organism>
<name>A0A7X2HSA3_RALPI</name>
<feature type="region of interest" description="Disordered" evidence="1">
    <location>
        <begin position="15"/>
        <end position="48"/>
    </location>
</feature>
<evidence type="ECO:0000256" key="1">
    <source>
        <dbReference type="SAM" id="MobiDB-lite"/>
    </source>
</evidence>
<dbReference type="AlphaFoldDB" id="A0A7X2HSA3"/>
<evidence type="ECO:0000313" key="3">
    <source>
        <dbReference type="Proteomes" id="UP000441032"/>
    </source>
</evidence>